<evidence type="ECO:0000256" key="6">
    <source>
        <dbReference type="ARBA" id="ARBA00022955"/>
    </source>
</evidence>
<keyword evidence="4 13" id="KW-0812">Transmembrane</keyword>
<keyword evidence="3" id="KW-0444">Lipid biosynthesis</keyword>
<comment type="similarity">
    <text evidence="2">Belongs to the ERG28 family.</text>
</comment>
<keyword evidence="10 13" id="KW-0472">Membrane</keyword>
<reference evidence="14" key="1">
    <citation type="submission" date="2013-04" db="EMBL/GenBank/DDBJ databases">
        <title>The Genome Sequence of Fonticula alba ATCC 38817.</title>
        <authorList>
            <consortium name="The Broad Institute Genomics Platform"/>
            <person name="Russ C."/>
            <person name="Cuomo C."/>
            <person name="Burger G."/>
            <person name="Gray M.W."/>
            <person name="Holland P.W.H."/>
            <person name="King N."/>
            <person name="Lang F.B.F."/>
            <person name="Roger A.J."/>
            <person name="Ruiz-Trillo I."/>
            <person name="Brown M."/>
            <person name="Walker B."/>
            <person name="Young S."/>
            <person name="Zeng Q."/>
            <person name="Gargeya S."/>
            <person name="Fitzgerald M."/>
            <person name="Haas B."/>
            <person name="Abouelleil A."/>
            <person name="Allen A.W."/>
            <person name="Alvarado L."/>
            <person name="Arachchi H.M."/>
            <person name="Berlin A.M."/>
            <person name="Chapman S.B."/>
            <person name="Gainer-Dewar J."/>
            <person name="Goldberg J."/>
            <person name="Griggs A."/>
            <person name="Gujja S."/>
            <person name="Hansen M."/>
            <person name="Howarth C."/>
            <person name="Imamovic A."/>
            <person name="Ireland A."/>
            <person name="Larimer J."/>
            <person name="McCowan C."/>
            <person name="Murphy C."/>
            <person name="Pearson M."/>
            <person name="Poon T.W."/>
            <person name="Priest M."/>
            <person name="Roberts A."/>
            <person name="Saif S."/>
            <person name="Shea T."/>
            <person name="Sisk P."/>
            <person name="Sykes S."/>
            <person name="Wortman J."/>
            <person name="Nusbaum C."/>
            <person name="Birren B."/>
        </authorList>
    </citation>
    <scope>NUCLEOTIDE SEQUENCE [LARGE SCALE GENOMIC DNA]</scope>
    <source>
        <strain evidence="14">ATCC 38817</strain>
    </source>
</reference>
<evidence type="ECO:0000256" key="2">
    <source>
        <dbReference type="ARBA" id="ARBA00005377"/>
    </source>
</evidence>
<evidence type="ECO:0000256" key="1">
    <source>
        <dbReference type="ARBA" id="ARBA00004477"/>
    </source>
</evidence>
<evidence type="ECO:0000256" key="4">
    <source>
        <dbReference type="ARBA" id="ARBA00022692"/>
    </source>
</evidence>
<dbReference type="GO" id="GO:0030674">
    <property type="term" value="F:protein-macromolecule adaptor activity"/>
    <property type="evidence" value="ECO:0007669"/>
    <property type="project" value="TreeGrafter"/>
</dbReference>
<keyword evidence="9" id="KW-0443">Lipid metabolism</keyword>
<evidence type="ECO:0000313" key="14">
    <source>
        <dbReference type="EMBL" id="KCV68418.1"/>
    </source>
</evidence>
<dbReference type="STRING" id="691883.A0A058Z3C1"/>
<feature type="transmembrane region" description="Helical" evidence="13">
    <location>
        <begin position="12"/>
        <end position="31"/>
    </location>
</feature>
<name>A0A058Z3C1_FONAL</name>
<dbReference type="EMBL" id="KB932208">
    <property type="protein sequence ID" value="KCV68418.1"/>
    <property type="molecule type" value="Genomic_DNA"/>
</dbReference>
<evidence type="ECO:0000256" key="10">
    <source>
        <dbReference type="ARBA" id="ARBA00023136"/>
    </source>
</evidence>
<keyword evidence="12" id="KW-0753">Steroid metabolism</keyword>
<sequence length="132" mass="14600">MFSVMPSLATLARASLIYAAIGRVVGAYLGFCRPDQLRKYLYTIGAVEVTPLAGRIFTMWVTLTGVLCVVAAHQFHVQAFRLTAIASFGLAFSHFMSEVFIFRTLRFKDTYSTMAVALTCTVLLTLNELMGM</sequence>
<keyword evidence="15" id="KW-1185">Reference proteome</keyword>
<evidence type="ECO:0008006" key="16">
    <source>
        <dbReference type="Google" id="ProtNLM"/>
    </source>
</evidence>
<evidence type="ECO:0000256" key="5">
    <source>
        <dbReference type="ARBA" id="ARBA00022824"/>
    </source>
</evidence>
<organism evidence="14">
    <name type="scientific">Fonticula alba</name>
    <name type="common">Slime mold</name>
    <dbReference type="NCBI Taxonomy" id="691883"/>
    <lineage>
        <taxon>Eukaryota</taxon>
        <taxon>Rotosphaerida</taxon>
        <taxon>Fonticulaceae</taxon>
        <taxon>Fonticula</taxon>
    </lineage>
</organism>
<evidence type="ECO:0000256" key="13">
    <source>
        <dbReference type="SAM" id="Phobius"/>
    </source>
</evidence>
<feature type="transmembrane region" description="Helical" evidence="13">
    <location>
        <begin position="79"/>
        <end position="101"/>
    </location>
</feature>
<gene>
    <name evidence="14" type="ORF">H696_04712</name>
</gene>
<evidence type="ECO:0000313" key="15">
    <source>
        <dbReference type="Proteomes" id="UP000030693"/>
    </source>
</evidence>
<keyword evidence="6" id="KW-0752">Steroid biosynthesis</keyword>
<evidence type="ECO:0000256" key="9">
    <source>
        <dbReference type="ARBA" id="ARBA00023098"/>
    </source>
</evidence>
<comment type="subcellular location">
    <subcellularLocation>
        <location evidence="1">Endoplasmic reticulum membrane</location>
        <topology evidence="1">Multi-pass membrane protein</topology>
    </subcellularLocation>
</comment>
<dbReference type="OrthoDB" id="6485510at2759"/>
<keyword evidence="8" id="KW-0756">Sterol biosynthesis</keyword>
<keyword evidence="11" id="KW-1207">Sterol metabolism</keyword>
<dbReference type="Proteomes" id="UP000030693">
    <property type="component" value="Unassembled WGS sequence"/>
</dbReference>
<dbReference type="PANTHER" id="PTHR15451:SF19">
    <property type="entry name" value="ERGOSTEROL BIOSYNTHETIC PROTEIN 28 HOMOLOG"/>
    <property type="match status" value="1"/>
</dbReference>
<evidence type="ECO:0000256" key="8">
    <source>
        <dbReference type="ARBA" id="ARBA00023011"/>
    </source>
</evidence>
<evidence type="ECO:0000256" key="12">
    <source>
        <dbReference type="ARBA" id="ARBA00023221"/>
    </source>
</evidence>
<feature type="transmembrane region" description="Helical" evidence="13">
    <location>
        <begin position="52"/>
        <end position="73"/>
    </location>
</feature>
<accession>A0A058Z3C1</accession>
<dbReference type="OMA" id="METFAIW"/>
<dbReference type="AlphaFoldDB" id="A0A058Z3C1"/>
<protein>
    <recommendedName>
        <fullName evidence="16">Ergosterol biosynthetic protein 28</fullName>
    </recommendedName>
</protein>
<proteinExistence type="inferred from homology"/>
<evidence type="ECO:0000256" key="7">
    <source>
        <dbReference type="ARBA" id="ARBA00022989"/>
    </source>
</evidence>
<dbReference type="Pfam" id="PF03694">
    <property type="entry name" value="Erg28"/>
    <property type="match status" value="1"/>
</dbReference>
<dbReference type="GO" id="GO:0016126">
    <property type="term" value="P:sterol biosynthetic process"/>
    <property type="evidence" value="ECO:0007669"/>
    <property type="project" value="UniProtKB-KW"/>
</dbReference>
<keyword evidence="5" id="KW-0256">Endoplasmic reticulum</keyword>
<dbReference type="GeneID" id="20529437"/>
<keyword evidence="7 13" id="KW-1133">Transmembrane helix</keyword>
<evidence type="ECO:0000256" key="11">
    <source>
        <dbReference type="ARBA" id="ARBA00023166"/>
    </source>
</evidence>
<dbReference type="GO" id="GO:0005789">
    <property type="term" value="C:endoplasmic reticulum membrane"/>
    <property type="evidence" value="ECO:0007669"/>
    <property type="project" value="UniProtKB-SubCell"/>
</dbReference>
<dbReference type="PANTHER" id="PTHR15451">
    <property type="entry name" value="ERGOSTEROL BIOSYNTHETIC PROTEIN 28-RELATED"/>
    <property type="match status" value="1"/>
</dbReference>
<evidence type="ECO:0000256" key="3">
    <source>
        <dbReference type="ARBA" id="ARBA00022516"/>
    </source>
</evidence>
<dbReference type="InterPro" id="IPR005352">
    <property type="entry name" value="Erg28"/>
</dbReference>
<dbReference type="RefSeq" id="XP_009496850.1">
    <property type="nucleotide sequence ID" value="XM_009498575.1"/>
</dbReference>